<dbReference type="OrthoDB" id="9814556at2"/>
<evidence type="ECO:0000313" key="5">
    <source>
        <dbReference type="Proteomes" id="UP000317243"/>
    </source>
</evidence>
<dbReference type="RefSeq" id="WP_146508336.1">
    <property type="nucleotide sequence ID" value="NZ_SIHI01000001.1"/>
</dbReference>
<evidence type="ECO:0000313" key="4">
    <source>
        <dbReference type="EMBL" id="TWT58150.1"/>
    </source>
</evidence>
<accession>A0A5C5X5E4</accession>
<dbReference type="PRINTS" id="PR00757">
    <property type="entry name" value="AMINEOXDASEF"/>
</dbReference>
<organism evidence="4 5">
    <name type="scientific">Thalassoglobus neptunius</name>
    <dbReference type="NCBI Taxonomy" id="1938619"/>
    <lineage>
        <taxon>Bacteria</taxon>
        <taxon>Pseudomonadati</taxon>
        <taxon>Planctomycetota</taxon>
        <taxon>Planctomycetia</taxon>
        <taxon>Planctomycetales</taxon>
        <taxon>Planctomycetaceae</taxon>
        <taxon>Thalassoglobus</taxon>
    </lineage>
</organism>
<dbReference type="GO" id="GO:0016491">
    <property type="term" value="F:oxidoreductase activity"/>
    <property type="evidence" value="ECO:0007669"/>
    <property type="project" value="UniProtKB-KW"/>
</dbReference>
<evidence type="ECO:0000256" key="1">
    <source>
        <dbReference type="ARBA" id="ARBA00001974"/>
    </source>
</evidence>
<dbReference type="PANTHER" id="PTHR42923:SF47">
    <property type="entry name" value="BLR3003 PROTEIN"/>
    <property type="match status" value="1"/>
</dbReference>
<dbReference type="InterPro" id="IPR017830">
    <property type="entry name" value="SQase_HpnE"/>
</dbReference>
<dbReference type="PANTHER" id="PTHR42923">
    <property type="entry name" value="PROTOPORPHYRINOGEN OXIDASE"/>
    <property type="match status" value="1"/>
</dbReference>
<keyword evidence="2 4" id="KW-0560">Oxidoreductase</keyword>
<sequence length="480" mass="53372">MSDSGSVAKNTKVAVIGGGLAGIAAAAILAREGFPTTLYESRKSLGGRAGSYLDRQSGEEIDNCQHVSMGCCTNLQAFCEMLGLEEFFSEERELVFVGPENSQTTFGESFLPAPFHLTPSFMKLPYLSWAEKREFASGIRALSKTDPAQLSGVSFEAWLKQNGQSESVIQRVWHVVLVSALSESIARIDAKYAQKVFFDGFLANRQGWRVLVPNRSLAEIYSSAARERMHGFGLNVELNTRLEELQGNQERICGARFRNCEQLVEADDFVLAVPPHQVGKLVSSEVASQLPIEQFEQIQTAPITSVHLWFDREITPLRHSVLVDRVGQWLFNRQDLTELAGDDVHRYQVVVSDSRNFESKTNEEVINTVVDELKEIWPAAESATIVHARVITERRAVFSAVPGIDSLRPKQSTTIDNLFLAGDWTQTGWPATMEGAVRSGFLAAESLLRKYGLDRKVVVDDLPVSRLSRWIFGNSPRKSS</sequence>
<dbReference type="InterPro" id="IPR050464">
    <property type="entry name" value="Zeta_carotene_desat/Oxidored"/>
</dbReference>
<comment type="cofactor">
    <cofactor evidence="1">
        <name>FAD</name>
        <dbReference type="ChEBI" id="CHEBI:57692"/>
    </cofactor>
</comment>
<evidence type="ECO:0000256" key="2">
    <source>
        <dbReference type="ARBA" id="ARBA00023002"/>
    </source>
</evidence>
<feature type="domain" description="Amine oxidase" evidence="3">
    <location>
        <begin position="20"/>
        <end position="447"/>
    </location>
</feature>
<gene>
    <name evidence="4" type="primary">pds</name>
    <name evidence="4" type="ORF">KOR42_15210</name>
</gene>
<dbReference type="Pfam" id="PF01593">
    <property type="entry name" value="Amino_oxidase"/>
    <property type="match status" value="1"/>
</dbReference>
<proteinExistence type="predicted"/>
<protein>
    <submittedName>
        <fullName evidence="4">15-cis-phytoene desaturase</fullName>
        <ecNumber evidence="4">1.3.5.5</ecNumber>
    </submittedName>
</protein>
<dbReference type="Proteomes" id="UP000317243">
    <property type="component" value="Unassembled WGS sequence"/>
</dbReference>
<name>A0A5C5X5E4_9PLAN</name>
<dbReference type="Gene3D" id="3.50.50.60">
    <property type="entry name" value="FAD/NAD(P)-binding domain"/>
    <property type="match status" value="1"/>
</dbReference>
<dbReference type="InterPro" id="IPR001613">
    <property type="entry name" value="Flavin_amine_oxidase"/>
</dbReference>
<dbReference type="NCBIfam" id="TIGR03467">
    <property type="entry name" value="HpnE"/>
    <property type="match status" value="1"/>
</dbReference>
<dbReference type="EMBL" id="SIHI01000001">
    <property type="protein sequence ID" value="TWT58150.1"/>
    <property type="molecule type" value="Genomic_DNA"/>
</dbReference>
<evidence type="ECO:0000259" key="3">
    <source>
        <dbReference type="Pfam" id="PF01593"/>
    </source>
</evidence>
<reference evidence="4 5" key="1">
    <citation type="submission" date="2019-02" db="EMBL/GenBank/DDBJ databases">
        <title>Deep-cultivation of Planctomycetes and their phenomic and genomic characterization uncovers novel biology.</title>
        <authorList>
            <person name="Wiegand S."/>
            <person name="Jogler M."/>
            <person name="Boedeker C."/>
            <person name="Pinto D."/>
            <person name="Vollmers J."/>
            <person name="Rivas-Marin E."/>
            <person name="Kohn T."/>
            <person name="Peeters S.H."/>
            <person name="Heuer A."/>
            <person name="Rast P."/>
            <person name="Oberbeckmann S."/>
            <person name="Bunk B."/>
            <person name="Jeske O."/>
            <person name="Meyerdierks A."/>
            <person name="Storesund J.E."/>
            <person name="Kallscheuer N."/>
            <person name="Luecker S."/>
            <person name="Lage O.M."/>
            <person name="Pohl T."/>
            <person name="Merkel B.J."/>
            <person name="Hornburger P."/>
            <person name="Mueller R.-W."/>
            <person name="Bruemmer F."/>
            <person name="Labrenz M."/>
            <person name="Spormann A.M."/>
            <person name="Op Den Camp H."/>
            <person name="Overmann J."/>
            <person name="Amann R."/>
            <person name="Jetten M.S.M."/>
            <person name="Mascher T."/>
            <person name="Medema M.H."/>
            <person name="Devos D.P."/>
            <person name="Kaster A.-K."/>
            <person name="Ovreas L."/>
            <person name="Rohde M."/>
            <person name="Galperin M.Y."/>
            <person name="Jogler C."/>
        </authorList>
    </citation>
    <scope>NUCLEOTIDE SEQUENCE [LARGE SCALE GENOMIC DNA]</scope>
    <source>
        <strain evidence="4 5">KOR42</strain>
    </source>
</reference>
<dbReference type="EC" id="1.3.5.5" evidence="4"/>
<dbReference type="SUPFAM" id="SSF51905">
    <property type="entry name" value="FAD/NAD(P)-binding domain"/>
    <property type="match status" value="1"/>
</dbReference>
<dbReference type="AlphaFoldDB" id="A0A5C5X5E4"/>
<dbReference type="InterPro" id="IPR002937">
    <property type="entry name" value="Amino_oxidase"/>
</dbReference>
<comment type="caution">
    <text evidence="4">The sequence shown here is derived from an EMBL/GenBank/DDBJ whole genome shotgun (WGS) entry which is preliminary data.</text>
</comment>
<keyword evidence="5" id="KW-1185">Reference proteome</keyword>
<dbReference type="InterPro" id="IPR036188">
    <property type="entry name" value="FAD/NAD-bd_sf"/>
</dbReference>